<evidence type="ECO:0000259" key="3">
    <source>
        <dbReference type="Pfam" id="PF20153"/>
    </source>
</evidence>
<accession>A0A9P3G8J4</accession>
<feature type="transmembrane region" description="Helical" evidence="2">
    <location>
        <begin position="119"/>
        <end position="144"/>
    </location>
</feature>
<feature type="transmembrane region" description="Helical" evidence="2">
    <location>
        <begin position="182"/>
        <end position="205"/>
    </location>
</feature>
<evidence type="ECO:0000313" key="5">
    <source>
        <dbReference type="Proteomes" id="UP000703269"/>
    </source>
</evidence>
<name>A0A9P3G8J4_9APHY</name>
<organism evidence="4 5">
    <name type="scientific">Phanerochaete sordida</name>
    <dbReference type="NCBI Taxonomy" id="48140"/>
    <lineage>
        <taxon>Eukaryota</taxon>
        <taxon>Fungi</taxon>
        <taxon>Dikarya</taxon>
        <taxon>Basidiomycota</taxon>
        <taxon>Agaricomycotina</taxon>
        <taxon>Agaricomycetes</taxon>
        <taxon>Polyporales</taxon>
        <taxon>Phanerochaetaceae</taxon>
        <taxon>Phanerochaete</taxon>
    </lineage>
</organism>
<feature type="transmembrane region" description="Helical" evidence="2">
    <location>
        <begin position="46"/>
        <end position="68"/>
    </location>
</feature>
<dbReference type="Proteomes" id="UP000703269">
    <property type="component" value="Unassembled WGS sequence"/>
</dbReference>
<keyword evidence="2" id="KW-0812">Transmembrane</keyword>
<keyword evidence="2" id="KW-0472">Membrane</keyword>
<protein>
    <recommendedName>
        <fullName evidence="3">DUF6535 domain-containing protein</fullName>
    </recommendedName>
</protein>
<dbReference type="OrthoDB" id="2798795at2759"/>
<dbReference type="Pfam" id="PF20153">
    <property type="entry name" value="DUF6535"/>
    <property type="match status" value="1"/>
</dbReference>
<evidence type="ECO:0000313" key="4">
    <source>
        <dbReference type="EMBL" id="GJE90196.1"/>
    </source>
</evidence>
<feature type="transmembrane region" description="Helical" evidence="2">
    <location>
        <begin position="211"/>
        <end position="234"/>
    </location>
</feature>
<dbReference type="EMBL" id="BPQB01000015">
    <property type="protein sequence ID" value="GJE90196.1"/>
    <property type="molecule type" value="Genomic_DNA"/>
</dbReference>
<comment type="caution">
    <text evidence="4">The sequence shown here is derived from an EMBL/GenBank/DDBJ whole genome shotgun (WGS) entry which is preliminary data.</text>
</comment>
<feature type="domain" description="DUF6535" evidence="3">
    <location>
        <begin position="21"/>
        <end position="208"/>
    </location>
</feature>
<dbReference type="AlphaFoldDB" id="A0A9P3G8J4"/>
<reference evidence="4 5" key="1">
    <citation type="submission" date="2021-08" db="EMBL/GenBank/DDBJ databases">
        <title>Draft Genome Sequence of Phanerochaete sordida strain YK-624.</title>
        <authorList>
            <person name="Mori T."/>
            <person name="Dohra H."/>
            <person name="Suzuki T."/>
            <person name="Kawagishi H."/>
            <person name="Hirai H."/>
        </authorList>
    </citation>
    <scope>NUCLEOTIDE SEQUENCE [LARGE SCALE GENOMIC DNA]</scope>
    <source>
        <strain evidence="4 5">YK-624</strain>
    </source>
</reference>
<evidence type="ECO:0000256" key="1">
    <source>
        <dbReference type="SAM" id="MobiDB-lite"/>
    </source>
</evidence>
<keyword evidence="5" id="KW-1185">Reference proteome</keyword>
<gene>
    <name evidence="4" type="ORF">PsYK624_063220</name>
</gene>
<sequence>MPAEVTSEMSEKRAAGAESGWPWMQEKLTEQDSAVMTAYTEDIDSLLVLDGLFSAVVTAFIVISITMLQPNTGQATVDSLLQISQQISTLSFSLAPPFLNATTQAVPTSLASLPQPMVAARWINILWFLSLLFSLASAVFGILVKQWVREYLQWRSPTAGARKNVIVRQIRAESWKEWRTPIIISSIPALLEIAVVLFVGGMTILLWTLDYVVAIVVSHFVAIFLLFISFFTLMPAVRRRCPYKSPTAWAFVLLCERAKDACARLYAAWLKLRFERPPDPESPLDFCTHFENAHVVTNCDEDGTWRGRDLRGAELTSLLNPQGSVDAAQSVLLQELDIETVGTLCDIPLPRNKTLSRTTLAPSIFSAYLLALGESDILFRALVGLMNELPDDVGLHHIAECVQSLQQSLDCASHYTALPEPVQLSELAVDGGFRNISIWYMLSRINATGAGHMGSFLSHPCTSNAAEGSSSVATYILSVLRSQLRGLELPPLPNTFIPPLSDACDRILPSVETPESRSQYIVMSCILAARFRTCVAEALHPVILLQTRHHPVVQMVSRRLDELLEALRCVAFVLDLGSSQSRACRTNCATILARAFNRLARHPDKAKFDELFPFLRYNIFLILSPNEYKLQFRRHNILELRQRSIDGSSLPASELMSLVAQFSLDTAGISLDDFAIFALLVNNALFYAPQLLARDMHYLFSKASIALRYARVEGSEEAYTLLYYDWPRQLVRSVATECGAQPICRIAFARAPRPFLRFLFAMQADEPAVVHTSISDVLHHIHLPSPLIYPIPATENVPLRNDSHLLQSYSLSLATALPEWLGLFVGAANQWMLEVRNELARCPPGTMRPALDAIEPVAPTILAKMADAVSAAVEQRYLDCGYVGGTFPWLDTMLPVGNGRTNGADATRAPVTAFLEIAPAKLDALVNALEAAADAGLFSSPAAVDDVEFLRVLLQGRSPQEHHTLS</sequence>
<evidence type="ECO:0000256" key="2">
    <source>
        <dbReference type="SAM" id="Phobius"/>
    </source>
</evidence>
<keyword evidence="2" id="KW-1133">Transmembrane helix</keyword>
<dbReference type="InterPro" id="IPR045338">
    <property type="entry name" value="DUF6535"/>
</dbReference>
<proteinExistence type="predicted"/>
<feature type="region of interest" description="Disordered" evidence="1">
    <location>
        <begin position="1"/>
        <end position="22"/>
    </location>
</feature>